<dbReference type="InterPro" id="IPR050723">
    <property type="entry name" value="CFA/CMAS"/>
</dbReference>
<dbReference type="RefSeq" id="WP_009051472.1">
    <property type="nucleotide sequence ID" value="NZ_CM001490.1"/>
</dbReference>
<comment type="caution">
    <text evidence="2">The sequence shown here is derived from an EMBL/GenBank/DDBJ whole genome shotgun (WGS) entry which is preliminary data.</text>
</comment>
<dbReference type="InterPro" id="IPR029063">
    <property type="entry name" value="SAM-dependent_MTases_sf"/>
</dbReference>
<gene>
    <name evidence="2" type="ORF">PchlO6_6045</name>
</gene>
<dbReference type="GO" id="GO:0032259">
    <property type="term" value="P:methylation"/>
    <property type="evidence" value="ECO:0007669"/>
    <property type="project" value="UniProtKB-KW"/>
</dbReference>
<evidence type="ECO:0000313" key="3">
    <source>
        <dbReference type="Proteomes" id="UP000003790"/>
    </source>
</evidence>
<dbReference type="SUPFAM" id="SSF53335">
    <property type="entry name" value="S-adenosyl-L-methionine-dependent methyltransferases"/>
    <property type="match status" value="1"/>
</dbReference>
<dbReference type="CDD" id="cd02440">
    <property type="entry name" value="AdoMet_MTases"/>
    <property type="match status" value="1"/>
</dbReference>
<dbReference type="PANTHER" id="PTHR43667">
    <property type="entry name" value="CYCLOPROPANE-FATTY-ACYL-PHOSPHOLIPID SYNTHASE"/>
    <property type="match status" value="1"/>
</dbReference>
<proteinExistence type="predicted"/>
<evidence type="ECO:0000313" key="2">
    <source>
        <dbReference type="EMBL" id="EIM17055.1"/>
    </source>
</evidence>
<name>A0AB33WVX4_9PSED</name>
<sequence length="321" mass="36790">MNQPTIDHNHPLQPVTVRHGRALPYHVIRGAEVSGYEGKVVYTYQDDPEDWRKAIGDRLMFQFGVYDDPRSRPPISPDESGLRYFDRQMELAGYGRGDFGPVKRILDVGCGWGFGLKYLADRFPACPRLDGINISARQLEYCAKYHAEHRLSERINLYLCNAQDVDLLPHADEPYDLVTVRGVISHFPNDLYERSMAKLASRLRPGATVIISDNLYNLPLEQYRSDTADDVDRLACKHRKTPGYFRQVLEQCGLNVEDMRVLPENIDVARWFMDVKKNIETHFTPDTIPPPLEELRVMAVNVSVALIKDQFSTYSVIARHP</sequence>
<dbReference type="EMBL" id="AHOT01000009">
    <property type="protein sequence ID" value="EIM17055.1"/>
    <property type="molecule type" value="Genomic_DNA"/>
</dbReference>
<dbReference type="GO" id="GO:0008168">
    <property type="term" value="F:methyltransferase activity"/>
    <property type="evidence" value="ECO:0007669"/>
    <property type="project" value="UniProtKB-KW"/>
</dbReference>
<dbReference type="Gene3D" id="3.40.50.150">
    <property type="entry name" value="Vaccinia Virus protein VP39"/>
    <property type="match status" value="1"/>
</dbReference>
<evidence type="ECO:0000259" key="1">
    <source>
        <dbReference type="Pfam" id="PF13649"/>
    </source>
</evidence>
<organism evidence="2 3">
    <name type="scientific">Pseudomonas chlororaphis O6</name>
    <dbReference type="NCBI Taxonomy" id="1037915"/>
    <lineage>
        <taxon>Bacteria</taxon>
        <taxon>Pseudomonadati</taxon>
        <taxon>Pseudomonadota</taxon>
        <taxon>Gammaproteobacteria</taxon>
        <taxon>Pseudomonadales</taxon>
        <taxon>Pseudomonadaceae</taxon>
        <taxon>Pseudomonas</taxon>
    </lineage>
</organism>
<keyword evidence="2" id="KW-0808">Transferase</keyword>
<reference evidence="2 3" key="1">
    <citation type="journal article" date="2012" name="PLoS Genet.">
        <title>Comparative Genomics of Plant-Associated Pseudomonas spp.: Insights into Diversity and Inheritance of Traits Involved in Multitrophic Interactions.</title>
        <authorList>
            <person name="Loper J.E."/>
            <person name="Hassan K.A."/>
            <person name="Mavrodi D.V."/>
            <person name="Davis E.W.II."/>
            <person name="Lim C.K."/>
            <person name="Shaffer B.T."/>
            <person name="Elbourne L.D."/>
            <person name="Stockwell V.O."/>
            <person name="Hartney S.L."/>
            <person name="Breakwell K."/>
            <person name="Henkels M.D."/>
            <person name="Tetu S.G."/>
            <person name="Rangel L.I."/>
            <person name="Kidarsa T.A."/>
            <person name="Wilson N.L."/>
            <person name="van de Mortel J.E."/>
            <person name="Song C."/>
            <person name="Blumhagen R."/>
            <person name="Radune D."/>
            <person name="Hostetler J.B."/>
            <person name="Brinkac L.M."/>
            <person name="Durkin A.S."/>
            <person name="Kluepfel D.A."/>
            <person name="Wechter W.P."/>
            <person name="Anderson A.J."/>
            <person name="Kim Y.C."/>
            <person name="Pierson L.S.III."/>
            <person name="Pierson E.A."/>
            <person name="Lindow S.E."/>
            <person name="Kobayashi D.Y."/>
            <person name="Raaijmakers J.M."/>
            <person name="Weller D.M."/>
            <person name="Thomashow L.S."/>
            <person name="Allen A.E."/>
            <person name="Paulsen I.T."/>
        </authorList>
    </citation>
    <scope>NUCLEOTIDE SEQUENCE [LARGE SCALE GENOMIC DNA]</scope>
    <source>
        <strain evidence="2 3">O6</strain>
    </source>
</reference>
<accession>A0AB33WVX4</accession>
<keyword evidence="2" id="KW-0489">Methyltransferase</keyword>
<protein>
    <submittedName>
        <fullName evidence="2">Methyltransferase domain protein</fullName>
    </submittedName>
</protein>
<feature type="domain" description="Methyltransferase" evidence="1">
    <location>
        <begin position="105"/>
        <end position="206"/>
    </location>
</feature>
<dbReference type="Proteomes" id="UP000003790">
    <property type="component" value="Chromosome"/>
</dbReference>
<dbReference type="AlphaFoldDB" id="A0AB33WVX4"/>
<dbReference type="Pfam" id="PF13649">
    <property type="entry name" value="Methyltransf_25"/>
    <property type="match status" value="1"/>
</dbReference>
<dbReference type="PANTHER" id="PTHR43667:SF2">
    <property type="entry name" value="FATTY ACID C-METHYL TRANSFERASE"/>
    <property type="match status" value="1"/>
</dbReference>
<dbReference type="InterPro" id="IPR041698">
    <property type="entry name" value="Methyltransf_25"/>
</dbReference>